<evidence type="ECO:0000256" key="2">
    <source>
        <dbReference type="ARBA" id="ARBA00008806"/>
    </source>
</evidence>
<feature type="transmembrane region" description="Helical" evidence="8">
    <location>
        <begin position="69"/>
        <end position="91"/>
    </location>
</feature>
<evidence type="ECO:0000313" key="10">
    <source>
        <dbReference type="Proteomes" id="UP000640335"/>
    </source>
</evidence>
<dbReference type="CDD" id="cd01127">
    <property type="entry name" value="TrwB_TraG_TraD_VirD4"/>
    <property type="match status" value="2"/>
</dbReference>
<comment type="subcellular location">
    <subcellularLocation>
        <location evidence="1">Cell membrane</location>
        <topology evidence="1">Multi-pass membrane protein</topology>
    </subcellularLocation>
</comment>
<keyword evidence="6 8" id="KW-0472">Membrane</keyword>
<feature type="coiled-coil region" evidence="7">
    <location>
        <begin position="286"/>
        <end position="313"/>
    </location>
</feature>
<dbReference type="InterPro" id="IPR051539">
    <property type="entry name" value="T4SS-coupling_protein"/>
</dbReference>
<dbReference type="Gene3D" id="3.40.50.300">
    <property type="entry name" value="P-loop containing nucleotide triphosphate hydrolases"/>
    <property type="match status" value="2"/>
</dbReference>
<proteinExistence type="inferred from homology"/>
<dbReference type="InterPro" id="IPR003688">
    <property type="entry name" value="TraG/VirD4"/>
</dbReference>
<accession>A0ABR8Q792</accession>
<evidence type="ECO:0000256" key="7">
    <source>
        <dbReference type="SAM" id="Coils"/>
    </source>
</evidence>
<feature type="transmembrane region" description="Helical" evidence="8">
    <location>
        <begin position="268"/>
        <end position="287"/>
    </location>
</feature>
<dbReference type="EMBL" id="JACSQZ010000071">
    <property type="protein sequence ID" value="MBD7916298.1"/>
    <property type="molecule type" value="Genomic_DNA"/>
</dbReference>
<organism evidence="9 10">
    <name type="scientific">Clostridium gallinarum</name>
    <dbReference type="NCBI Taxonomy" id="2762246"/>
    <lineage>
        <taxon>Bacteria</taxon>
        <taxon>Bacillati</taxon>
        <taxon>Bacillota</taxon>
        <taxon>Clostridia</taxon>
        <taxon>Eubacteriales</taxon>
        <taxon>Clostridiaceae</taxon>
        <taxon>Clostridium</taxon>
    </lineage>
</organism>
<keyword evidence="5 8" id="KW-1133">Transmembrane helix</keyword>
<dbReference type="Proteomes" id="UP000640335">
    <property type="component" value="Unassembled WGS sequence"/>
</dbReference>
<evidence type="ECO:0000256" key="8">
    <source>
        <dbReference type="SAM" id="Phobius"/>
    </source>
</evidence>
<reference evidence="9 10" key="1">
    <citation type="submission" date="2020-08" db="EMBL/GenBank/DDBJ databases">
        <title>A Genomic Blueprint of the Chicken Gut Microbiome.</title>
        <authorList>
            <person name="Gilroy R."/>
            <person name="Ravi A."/>
            <person name="Getino M."/>
            <person name="Pursley I."/>
            <person name="Horton D.L."/>
            <person name="Alikhan N.-F."/>
            <person name="Baker D."/>
            <person name="Gharbi K."/>
            <person name="Hall N."/>
            <person name="Watson M."/>
            <person name="Adriaenssens E.M."/>
            <person name="Foster-Nyarko E."/>
            <person name="Jarju S."/>
            <person name="Secka A."/>
            <person name="Antonio M."/>
            <person name="Oren A."/>
            <person name="Chaudhuri R."/>
            <person name="La Ragione R.M."/>
            <person name="Hildebrand F."/>
            <person name="Pallen M.J."/>
        </authorList>
    </citation>
    <scope>NUCLEOTIDE SEQUENCE [LARGE SCALE GENOMIC DNA]</scope>
    <source>
        <strain evidence="9 10">Sa3CUN1</strain>
    </source>
</reference>
<dbReference type="SUPFAM" id="SSF52540">
    <property type="entry name" value="P-loop containing nucleoside triphosphate hydrolases"/>
    <property type="match status" value="1"/>
</dbReference>
<dbReference type="Pfam" id="PF02534">
    <property type="entry name" value="T4SS-DNA_transf"/>
    <property type="match status" value="1"/>
</dbReference>
<keyword evidence="3" id="KW-1003">Cell membrane</keyword>
<evidence type="ECO:0000256" key="3">
    <source>
        <dbReference type="ARBA" id="ARBA00022475"/>
    </source>
</evidence>
<dbReference type="NCBIfam" id="NF045973">
    <property type="entry name" value="conju_CD1115"/>
    <property type="match status" value="1"/>
</dbReference>
<comment type="similarity">
    <text evidence="2">Belongs to the VirD4/TraG family.</text>
</comment>
<evidence type="ECO:0000256" key="4">
    <source>
        <dbReference type="ARBA" id="ARBA00022692"/>
    </source>
</evidence>
<name>A0ABR8Q792_9CLOT</name>
<dbReference type="PANTHER" id="PTHR37937:SF1">
    <property type="entry name" value="CONJUGATIVE TRANSFER: DNA TRANSPORT"/>
    <property type="match status" value="1"/>
</dbReference>
<comment type="caution">
    <text evidence="9">The sequence shown here is derived from an EMBL/GenBank/DDBJ whole genome shotgun (WGS) entry which is preliminary data.</text>
</comment>
<feature type="transmembrane region" description="Helical" evidence="8">
    <location>
        <begin position="21"/>
        <end position="41"/>
    </location>
</feature>
<keyword evidence="4 8" id="KW-0812">Transmembrane</keyword>
<sequence length="749" mass="85777">MDDKEANKEIKLLKRVANKKVFSSFIAVVFLVTTVFCNIVSNSIESLNFLLKTGEANFNLLRLLLIPNFTYLFIYLLAYLIVGGVVTHLLFNIKASFGEIAEGQKGTSRFTTIDEIKEQYKAINEVETEEEFKAGGYDGKGGVLISRIDKEIFIDDSPSNNLIIGTTRSGKGELFVFPMIDIYSRAKEKASLIVNDPKGELYSASKEILEKRGYNVYILNLINPDNSMSYNPLQLIIEAFNQEDYSTAQSLCKTLTHMLYYKPNVKDPFWQISAMSLVNGLILAVIGEVEKKNNILKEKIYEEENKLEYLNSEKDSEKIKTIHNKIENYKKEIEINNGKRTLYTVANMLSELGSKYNILGENELDVYFNNLDDSPISNVAKMQYATSNFSKDSAKGSILSVAMSELSIFTTDEIAKLTSRNSINLKDIGFDKNKPTAIFMATPDYDSSNHILASIFVRQVYYVLAKQATFSETSKCYREVIFLLDEAGNMPAIEGLASIITVCLGRNIKFNLIIQAISQLKKIYGDDYKTIMGNCSNKIYIFSNEEETAEEFSKLVGNETIITHSRSGNVLDITKHQTETVDGKRLITSDELMQLQEGHVVIVRGIKRRDLKGNKITPYPIFNKGETTLKYRYEYLSKFFDNSKNLMNDKIDSLHRDVKLKDLRLFDDYFKKNKKVDKEESKEILISDIFSKEEIDNINRDIGVRVNKEIEEKFEYDKPWEDAKEILEDYNQEVFRKYIKIAEERLNNN</sequence>
<evidence type="ECO:0000313" key="9">
    <source>
        <dbReference type="EMBL" id="MBD7916298.1"/>
    </source>
</evidence>
<keyword evidence="10" id="KW-1185">Reference proteome</keyword>
<evidence type="ECO:0000256" key="5">
    <source>
        <dbReference type="ARBA" id="ARBA00022989"/>
    </source>
</evidence>
<dbReference type="InterPro" id="IPR027417">
    <property type="entry name" value="P-loop_NTPase"/>
</dbReference>
<gene>
    <name evidence="9" type="ORF">H9660_14215</name>
</gene>
<keyword evidence="7" id="KW-0175">Coiled coil</keyword>
<protein>
    <submittedName>
        <fullName evidence="9">Type IV secretory system conjugative DNA transfer family protein</fullName>
    </submittedName>
</protein>
<dbReference type="PANTHER" id="PTHR37937">
    <property type="entry name" value="CONJUGATIVE TRANSFER: DNA TRANSPORT"/>
    <property type="match status" value="1"/>
</dbReference>
<evidence type="ECO:0000256" key="6">
    <source>
        <dbReference type="ARBA" id="ARBA00023136"/>
    </source>
</evidence>
<evidence type="ECO:0000256" key="1">
    <source>
        <dbReference type="ARBA" id="ARBA00004651"/>
    </source>
</evidence>